<reference evidence="1 2" key="1">
    <citation type="submission" date="2024-02" db="EMBL/GenBank/DDBJ databases">
        <authorList>
            <person name="Chen Y."/>
            <person name="Shah S."/>
            <person name="Dougan E. K."/>
            <person name="Thang M."/>
            <person name="Chan C."/>
        </authorList>
    </citation>
    <scope>NUCLEOTIDE SEQUENCE [LARGE SCALE GENOMIC DNA]</scope>
</reference>
<keyword evidence="2" id="KW-1185">Reference proteome</keyword>
<sequence>MMVLRHGMEVSAIKHGKVESWALCRKDFGKEVVMNIPVKDSFVFNFARIQDVSAGGAQVLALVADETKTRIHGFLYGSRMALLTQEVAEQVFSPPSIPGVPDNPAMMCMYGQQFDMQATYLFVCADQTKTPTDESLLETIETRKDGELVERLMLHLCPEKFQLLASKVEK</sequence>
<organism evidence="1 2">
    <name type="scientific">Durusdinium trenchii</name>
    <dbReference type="NCBI Taxonomy" id="1381693"/>
    <lineage>
        <taxon>Eukaryota</taxon>
        <taxon>Sar</taxon>
        <taxon>Alveolata</taxon>
        <taxon>Dinophyceae</taxon>
        <taxon>Suessiales</taxon>
        <taxon>Symbiodiniaceae</taxon>
        <taxon>Durusdinium</taxon>
    </lineage>
</organism>
<dbReference type="EMBL" id="CAXAMM010039340">
    <property type="protein sequence ID" value="CAK9085719.1"/>
    <property type="molecule type" value="Genomic_DNA"/>
</dbReference>
<evidence type="ECO:0000313" key="2">
    <source>
        <dbReference type="Proteomes" id="UP001642464"/>
    </source>
</evidence>
<name>A0ABP0QCJ7_9DINO</name>
<gene>
    <name evidence="1" type="ORF">SCF082_LOCUS40590</name>
</gene>
<proteinExistence type="predicted"/>
<dbReference type="Proteomes" id="UP001642464">
    <property type="component" value="Unassembled WGS sequence"/>
</dbReference>
<comment type="caution">
    <text evidence="1">The sequence shown here is derived from an EMBL/GenBank/DDBJ whole genome shotgun (WGS) entry which is preliminary data.</text>
</comment>
<protein>
    <recommendedName>
        <fullName evidence="3">PilZ domain-containing protein</fullName>
    </recommendedName>
</protein>
<evidence type="ECO:0008006" key="3">
    <source>
        <dbReference type="Google" id="ProtNLM"/>
    </source>
</evidence>
<evidence type="ECO:0000313" key="1">
    <source>
        <dbReference type="EMBL" id="CAK9085719.1"/>
    </source>
</evidence>
<accession>A0ABP0QCJ7</accession>